<evidence type="ECO:0000256" key="8">
    <source>
        <dbReference type="ARBA" id="ARBA00048027"/>
    </source>
</evidence>
<dbReference type="GO" id="GO:0005525">
    <property type="term" value="F:GTP binding"/>
    <property type="evidence" value="ECO:0007669"/>
    <property type="project" value="UniProtKB-UniRule"/>
</dbReference>
<dbReference type="PROSITE" id="PS00300">
    <property type="entry name" value="SRP54"/>
    <property type="match status" value="1"/>
</dbReference>
<evidence type="ECO:0000256" key="9">
    <source>
        <dbReference type="HAMAP-Rule" id="MF_00920"/>
    </source>
</evidence>
<dbReference type="Gene3D" id="1.20.120.140">
    <property type="entry name" value="Signal recognition particle SRP54, nucleotide-binding domain"/>
    <property type="match status" value="1"/>
</dbReference>
<dbReference type="SMART" id="SM00962">
    <property type="entry name" value="SRP54"/>
    <property type="match status" value="1"/>
</dbReference>
<dbReference type="GO" id="GO:0005737">
    <property type="term" value="C:cytoplasm"/>
    <property type="evidence" value="ECO:0007669"/>
    <property type="project" value="UniProtKB-SubCell"/>
</dbReference>
<evidence type="ECO:0000256" key="5">
    <source>
        <dbReference type="ARBA" id="ARBA00023134"/>
    </source>
</evidence>
<dbReference type="InterPro" id="IPR004390">
    <property type="entry name" value="SR_rcpt_FtsY"/>
</dbReference>
<comment type="catalytic activity">
    <reaction evidence="8 9">
        <text>GTP + H2O = GDP + phosphate + H(+)</text>
        <dbReference type="Rhea" id="RHEA:19669"/>
        <dbReference type="ChEBI" id="CHEBI:15377"/>
        <dbReference type="ChEBI" id="CHEBI:15378"/>
        <dbReference type="ChEBI" id="CHEBI:37565"/>
        <dbReference type="ChEBI" id="CHEBI:43474"/>
        <dbReference type="ChEBI" id="CHEBI:58189"/>
        <dbReference type="EC" id="3.6.5.4"/>
    </reaction>
</comment>
<dbReference type="InterPro" id="IPR042101">
    <property type="entry name" value="SRP54_N_sf"/>
</dbReference>
<feature type="binding site" evidence="9">
    <location>
        <begin position="239"/>
        <end position="242"/>
    </location>
    <ligand>
        <name>GTP</name>
        <dbReference type="ChEBI" id="CHEBI:37565"/>
    </ligand>
</feature>
<organism evidence="11 12">
    <name type="scientific">candidate division TA06 bacterium</name>
    <dbReference type="NCBI Taxonomy" id="2250710"/>
    <lineage>
        <taxon>Bacteria</taxon>
        <taxon>Bacteria division TA06</taxon>
    </lineage>
</organism>
<dbReference type="CDD" id="cd17874">
    <property type="entry name" value="FtsY"/>
    <property type="match status" value="1"/>
</dbReference>
<dbReference type="SMART" id="SM00963">
    <property type="entry name" value="SRP54_N"/>
    <property type="match status" value="1"/>
</dbReference>
<reference evidence="11 12" key="1">
    <citation type="submission" date="2018-06" db="EMBL/GenBank/DDBJ databases">
        <title>Extensive metabolic versatility and redundancy in microbially diverse, dynamic hydrothermal sediments.</title>
        <authorList>
            <person name="Dombrowski N."/>
            <person name="Teske A."/>
            <person name="Baker B.J."/>
        </authorList>
    </citation>
    <scope>NUCLEOTIDE SEQUENCE [LARGE SCALE GENOMIC DNA]</scope>
    <source>
        <strain evidence="11">B35_G9</strain>
    </source>
</reference>
<dbReference type="EC" id="3.6.5.4" evidence="9"/>
<dbReference type="SUPFAM" id="SSF52540">
    <property type="entry name" value="P-loop containing nucleoside triphosphate hydrolases"/>
    <property type="match status" value="1"/>
</dbReference>
<name>A0A660SCW4_UNCT6</name>
<evidence type="ECO:0000256" key="7">
    <source>
        <dbReference type="ARBA" id="ARBA00023170"/>
    </source>
</evidence>
<comment type="subunit">
    <text evidence="9">Part of the signal recognition particle protein translocation system, which is composed of SRP and FtsY.</text>
</comment>
<feature type="binding site" evidence="9">
    <location>
        <begin position="94"/>
        <end position="101"/>
    </location>
    <ligand>
        <name>GTP</name>
        <dbReference type="ChEBI" id="CHEBI:37565"/>
    </ligand>
</feature>
<evidence type="ECO:0000313" key="12">
    <source>
        <dbReference type="Proteomes" id="UP000282321"/>
    </source>
</evidence>
<keyword evidence="7 9" id="KW-0675">Receptor</keyword>
<comment type="function">
    <text evidence="9">Involved in targeting and insertion of nascent membrane proteins into the cytoplasmic membrane. Acts as a receptor for the complex formed by the signal recognition particle (SRP) and the ribosome-nascent chain (RNC).</text>
</comment>
<sequence>MGLIKSIRNALTKTSIALGKSIAKDKIVIEELERTLIEADFGVQITMDIIEAVKKSPDKKSAIEEIKKYLINILELPEKEERSETKPYVVMFVGVNGVGKTTTIAKMANIELKNGNDASLVAGDTFRAAAIEQLTIWSERLKIPIFKGEYGADPASIAYRAISESKGENRIILIDTAGRLHTNKNLMMEMEKIVRVLKKIDDKYPNEILIVLDASIGQNNIQQAKQFMVYVPLTGIVMTKLDGTAKGGSIFPIVRDLKIPVKYIGTGEGIDDISPFSSEEFVNTLFPD</sequence>
<gene>
    <name evidence="9" type="primary">ftsY</name>
    <name evidence="11" type="ORF">DRP44_01325</name>
</gene>
<dbReference type="InterPro" id="IPR013822">
    <property type="entry name" value="Signal_recog_particl_SRP54_hlx"/>
</dbReference>
<dbReference type="Gene3D" id="3.40.50.300">
    <property type="entry name" value="P-loop containing nucleotide triphosphate hydrolases"/>
    <property type="match status" value="1"/>
</dbReference>
<keyword evidence="3 9" id="KW-0547">Nucleotide-binding</keyword>
<evidence type="ECO:0000256" key="2">
    <source>
        <dbReference type="ARBA" id="ARBA00022490"/>
    </source>
</evidence>
<feature type="binding site" evidence="9">
    <location>
        <begin position="175"/>
        <end position="179"/>
    </location>
    <ligand>
        <name>GTP</name>
        <dbReference type="ChEBI" id="CHEBI:37565"/>
    </ligand>
</feature>
<dbReference type="InterPro" id="IPR000897">
    <property type="entry name" value="SRP54_GTPase_dom"/>
</dbReference>
<comment type="subcellular location">
    <subcellularLocation>
        <location evidence="9">Cell membrane</location>
        <topology evidence="9">Peripheral membrane protein</topology>
        <orientation evidence="9">Cytoplasmic side</orientation>
    </subcellularLocation>
    <subcellularLocation>
        <location evidence="9">Cytoplasm</location>
    </subcellularLocation>
</comment>
<dbReference type="GO" id="GO:0005886">
    <property type="term" value="C:plasma membrane"/>
    <property type="evidence" value="ECO:0007669"/>
    <property type="project" value="UniProtKB-SubCell"/>
</dbReference>
<dbReference type="HAMAP" id="MF_00920">
    <property type="entry name" value="FtsY"/>
    <property type="match status" value="1"/>
</dbReference>
<dbReference type="PANTHER" id="PTHR43134:SF1">
    <property type="entry name" value="SIGNAL RECOGNITION PARTICLE RECEPTOR SUBUNIT ALPHA"/>
    <property type="match status" value="1"/>
</dbReference>
<dbReference type="GO" id="GO:0005047">
    <property type="term" value="F:signal recognition particle binding"/>
    <property type="evidence" value="ECO:0007669"/>
    <property type="project" value="TreeGrafter"/>
</dbReference>
<dbReference type="InterPro" id="IPR027417">
    <property type="entry name" value="P-loop_NTPase"/>
</dbReference>
<dbReference type="NCBIfam" id="TIGR00064">
    <property type="entry name" value="ftsY"/>
    <property type="match status" value="1"/>
</dbReference>
<dbReference type="GO" id="GO:0003924">
    <property type="term" value="F:GTPase activity"/>
    <property type="evidence" value="ECO:0007669"/>
    <property type="project" value="UniProtKB-UniRule"/>
</dbReference>
<dbReference type="Proteomes" id="UP000282321">
    <property type="component" value="Unassembled WGS sequence"/>
</dbReference>
<dbReference type="PANTHER" id="PTHR43134">
    <property type="entry name" value="SIGNAL RECOGNITION PARTICLE RECEPTOR SUBUNIT ALPHA"/>
    <property type="match status" value="1"/>
</dbReference>
<dbReference type="FunFam" id="3.40.50.300:FF:000053">
    <property type="entry name" value="Signal recognition particle receptor FtsY"/>
    <property type="match status" value="1"/>
</dbReference>
<comment type="caution">
    <text evidence="11">The sequence shown here is derived from an EMBL/GenBank/DDBJ whole genome shotgun (WGS) entry which is preliminary data.</text>
</comment>
<keyword evidence="6 9" id="KW-0472">Membrane</keyword>
<evidence type="ECO:0000256" key="6">
    <source>
        <dbReference type="ARBA" id="ARBA00023136"/>
    </source>
</evidence>
<evidence type="ECO:0000259" key="10">
    <source>
        <dbReference type="PROSITE" id="PS00300"/>
    </source>
</evidence>
<keyword evidence="2 9" id="KW-0963">Cytoplasm</keyword>
<dbReference type="InterPro" id="IPR003593">
    <property type="entry name" value="AAA+_ATPase"/>
</dbReference>
<dbReference type="EMBL" id="QNBC01000009">
    <property type="protein sequence ID" value="RKX67831.1"/>
    <property type="molecule type" value="Genomic_DNA"/>
</dbReference>
<dbReference type="GO" id="GO:0006614">
    <property type="term" value="P:SRP-dependent cotranslational protein targeting to membrane"/>
    <property type="evidence" value="ECO:0007669"/>
    <property type="project" value="InterPro"/>
</dbReference>
<dbReference type="SMART" id="SM00382">
    <property type="entry name" value="AAA"/>
    <property type="match status" value="1"/>
</dbReference>
<evidence type="ECO:0000256" key="4">
    <source>
        <dbReference type="ARBA" id="ARBA00022801"/>
    </source>
</evidence>
<accession>A0A660SCW4</accession>
<comment type="similarity">
    <text evidence="9">Belongs to the GTP-binding SRP family. FtsY subfamily.</text>
</comment>
<keyword evidence="1 9" id="KW-1003">Cell membrane</keyword>
<keyword evidence="4 9" id="KW-0378">Hydrolase</keyword>
<evidence type="ECO:0000256" key="3">
    <source>
        <dbReference type="ARBA" id="ARBA00022741"/>
    </source>
</evidence>
<proteinExistence type="inferred from homology"/>
<dbReference type="AlphaFoldDB" id="A0A660SCW4"/>
<keyword evidence="5 9" id="KW-0342">GTP-binding</keyword>
<dbReference type="Pfam" id="PF02881">
    <property type="entry name" value="SRP54_N"/>
    <property type="match status" value="1"/>
</dbReference>
<dbReference type="InterPro" id="IPR036225">
    <property type="entry name" value="SRP/SRP_N"/>
</dbReference>
<evidence type="ECO:0000313" key="11">
    <source>
        <dbReference type="EMBL" id="RKX67831.1"/>
    </source>
</evidence>
<dbReference type="SUPFAM" id="SSF47364">
    <property type="entry name" value="Domain of the SRP/SRP receptor G-proteins"/>
    <property type="match status" value="1"/>
</dbReference>
<dbReference type="Pfam" id="PF00448">
    <property type="entry name" value="SRP54"/>
    <property type="match status" value="1"/>
</dbReference>
<feature type="domain" description="SRP54-type proteins GTP-binding" evidence="10">
    <location>
        <begin position="260"/>
        <end position="273"/>
    </location>
</feature>
<evidence type="ECO:0000256" key="1">
    <source>
        <dbReference type="ARBA" id="ARBA00022475"/>
    </source>
</evidence>
<protein>
    <recommendedName>
        <fullName evidence="9">Signal recognition particle receptor FtsY</fullName>
        <shortName evidence="9">SRP receptor</shortName>
        <ecNumber evidence="9">3.6.5.4</ecNumber>
    </recommendedName>
</protein>